<sequence>NETKDLNNKPKSGHKRITSKKHDKKIRNMAEKNFDITTAEIKLEMEKYNVKVSKNTIRRRLHKGGARYMNPLSKPLLTEKHRENLYFPSELAKKKGFGKLILFQKNLNAKFMITIYEKGLLPSASKLFGQGHIKWVLQEDNDPKHRSKLNVWAIMKINLAKKKISNLSTLKAEINNEWNQLPSSLAVKLAASAVKVKSRVQRTSYKVSEKLTVIQEAKRIGVLAASCRFGRTSFYPATEEELIKWLNELRQMGIAVTSGSIKMQMYTILSTTCADKYPSASQQFHASKSWFYRFLKQHQLSLRRRTKISQKLPEDLTEKIIEFHKFVIQARLKYHAWMDENLMSEWINQVWNKRPGASIVNKPLSLLVMDSFEGHLTDIEKWRLWMSNGEFQLTKKGNLKRPSYSLICQWILEAWDDISAEMIIKSFKKCGISNELDGTEDDLLYNSDQENSEIDDNEDLFEVVEEDSLSAEELED</sequence>
<comment type="caution">
    <text evidence="1">The sequence shown here is derived from an EMBL/GenBank/DDBJ whole genome shotgun (WGS) entry which is preliminary data.</text>
</comment>
<dbReference type="Proteomes" id="UP000789366">
    <property type="component" value="Unassembled WGS sequence"/>
</dbReference>
<name>A0ACA9KDW4_9GLOM</name>
<accession>A0ACA9KDW4</accession>
<reference evidence="1" key="1">
    <citation type="submission" date="2021-06" db="EMBL/GenBank/DDBJ databases">
        <authorList>
            <person name="Kallberg Y."/>
            <person name="Tangrot J."/>
            <person name="Rosling A."/>
        </authorList>
    </citation>
    <scope>NUCLEOTIDE SEQUENCE</scope>
    <source>
        <strain evidence="1">28 12/20/2015</strain>
    </source>
</reference>
<gene>
    <name evidence="1" type="ORF">SPELUC_LOCUS1534</name>
</gene>
<organism evidence="1 2">
    <name type="scientific">Cetraspora pellucida</name>
    <dbReference type="NCBI Taxonomy" id="1433469"/>
    <lineage>
        <taxon>Eukaryota</taxon>
        <taxon>Fungi</taxon>
        <taxon>Fungi incertae sedis</taxon>
        <taxon>Mucoromycota</taxon>
        <taxon>Glomeromycotina</taxon>
        <taxon>Glomeromycetes</taxon>
        <taxon>Diversisporales</taxon>
        <taxon>Gigasporaceae</taxon>
        <taxon>Cetraspora</taxon>
    </lineage>
</organism>
<proteinExistence type="predicted"/>
<evidence type="ECO:0000313" key="1">
    <source>
        <dbReference type="EMBL" id="CAG8467357.1"/>
    </source>
</evidence>
<evidence type="ECO:0000313" key="2">
    <source>
        <dbReference type="Proteomes" id="UP000789366"/>
    </source>
</evidence>
<protein>
    <submittedName>
        <fullName evidence="1">9624_t:CDS:1</fullName>
    </submittedName>
</protein>
<dbReference type="EMBL" id="CAJVPW010000839">
    <property type="protein sequence ID" value="CAG8467357.1"/>
    <property type="molecule type" value="Genomic_DNA"/>
</dbReference>
<keyword evidence="2" id="KW-1185">Reference proteome</keyword>
<feature type="non-terminal residue" evidence="1">
    <location>
        <position position="1"/>
    </location>
</feature>